<dbReference type="EMBL" id="MFSP01000180">
    <property type="protein sequence ID" value="OGI62294.1"/>
    <property type="molecule type" value="Genomic_DNA"/>
</dbReference>
<evidence type="ECO:0000256" key="2">
    <source>
        <dbReference type="ARBA" id="ARBA00021310"/>
    </source>
</evidence>
<dbReference type="Pfam" id="PF11967">
    <property type="entry name" value="RecO_N"/>
    <property type="match status" value="1"/>
</dbReference>
<dbReference type="NCBIfam" id="TIGR00613">
    <property type="entry name" value="reco"/>
    <property type="match status" value="1"/>
</dbReference>
<comment type="caution">
    <text evidence="9">The sequence shown here is derived from an EMBL/GenBank/DDBJ whole genome shotgun (WGS) entry which is preliminary data.</text>
</comment>
<reference evidence="9 10" key="1">
    <citation type="journal article" date="2016" name="Nat. Commun.">
        <title>Thousands of microbial genomes shed light on interconnected biogeochemical processes in an aquifer system.</title>
        <authorList>
            <person name="Anantharaman K."/>
            <person name="Brown C.T."/>
            <person name="Hug L.A."/>
            <person name="Sharon I."/>
            <person name="Castelle C.J."/>
            <person name="Probst A.J."/>
            <person name="Thomas B.C."/>
            <person name="Singh A."/>
            <person name="Wilkins M.J."/>
            <person name="Karaoz U."/>
            <person name="Brodie E.L."/>
            <person name="Williams K.H."/>
            <person name="Hubbard S.S."/>
            <person name="Banfield J.F."/>
        </authorList>
    </citation>
    <scope>NUCLEOTIDE SEQUENCE [LARGE SCALE GENOMIC DNA]</scope>
</reference>
<sequence>MRVQQQHAFILHQRDFSETSLLLEAYSRRHGRVGLIAKGARRPNSKQRGVLKPFQQLLIGWSGRGELMVLTGAEVDGANAELIGNSLYCGFYLNELMLRLLHRHDPHELLFDCYRTALEGLCQTGGQEEILRIFEKRLLRELGYGLLLEREHGERDPIESDAMYDYVLEQGPVRIRHPELGARVQGVRVRGSSLLALAAERLEDSTVLREAKALMRAALAPHLGDKPLQSRRLFQGRGPKLANIVADAPA</sequence>
<dbReference type="SUPFAM" id="SSF50249">
    <property type="entry name" value="Nucleic acid-binding proteins"/>
    <property type="match status" value="1"/>
</dbReference>
<protein>
    <recommendedName>
        <fullName evidence="2 7">DNA repair protein RecO</fullName>
    </recommendedName>
    <alternativeName>
        <fullName evidence="6 7">Recombination protein O</fullName>
    </alternativeName>
</protein>
<evidence type="ECO:0000256" key="1">
    <source>
        <dbReference type="ARBA" id="ARBA00007452"/>
    </source>
</evidence>
<dbReference type="Pfam" id="PF02565">
    <property type="entry name" value="RecO_C"/>
    <property type="match status" value="1"/>
</dbReference>
<gene>
    <name evidence="7" type="primary">recO</name>
    <name evidence="9" type="ORF">A2W18_03925</name>
</gene>
<comment type="similarity">
    <text evidence="1 7">Belongs to the RecO family.</text>
</comment>
<dbReference type="Gene3D" id="1.20.1440.120">
    <property type="entry name" value="Recombination protein O, C-terminal domain"/>
    <property type="match status" value="1"/>
</dbReference>
<dbReference type="AlphaFoldDB" id="A0A1F6UYE3"/>
<dbReference type="GO" id="GO:0043590">
    <property type="term" value="C:bacterial nucleoid"/>
    <property type="evidence" value="ECO:0007669"/>
    <property type="project" value="TreeGrafter"/>
</dbReference>
<dbReference type="Proteomes" id="UP000179076">
    <property type="component" value="Unassembled WGS sequence"/>
</dbReference>
<dbReference type="InterPro" id="IPR003717">
    <property type="entry name" value="RecO"/>
</dbReference>
<dbReference type="InterPro" id="IPR022572">
    <property type="entry name" value="DNA_rep/recomb_RecO_N"/>
</dbReference>
<evidence type="ECO:0000256" key="6">
    <source>
        <dbReference type="ARBA" id="ARBA00033409"/>
    </source>
</evidence>
<evidence type="ECO:0000256" key="3">
    <source>
        <dbReference type="ARBA" id="ARBA00022763"/>
    </source>
</evidence>
<dbReference type="InterPro" id="IPR012340">
    <property type="entry name" value="NA-bd_OB-fold"/>
</dbReference>
<keyword evidence="3 7" id="KW-0227">DNA damage</keyword>
<keyword evidence="5 7" id="KW-0234">DNA repair</keyword>
<accession>A0A1F6UYE3</accession>
<dbReference type="GO" id="GO:0006302">
    <property type="term" value="P:double-strand break repair"/>
    <property type="evidence" value="ECO:0007669"/>
    <property type="project" value="TreeGrafter"/>
</dbReference>
<dbReference type="GO" id="GO:0006310">
    <property type="term" value="P:DNA recombination"/>
    <property type="evidence" value="ECO:0007669"/>
    <property type="project" value="UniProtKB-UniRule"/>
</dbReference>
<comment type="function">
    <text evidence="7">Involved in DNA repair and RecF pathway recombination.</text>
</comment>
<feature type="domain" description="DNA replication/recombination mediator RecO N-terminal" evidence="8">
    <location>
        <begin position="1"/>
        <end position="75"/>
    </location>
</feature>
<evidence type="ECO:0000256" key="7">
    <source>
        <dbReference type="HAMAP-Rule" id="MF_00201"/>
    </source>
</evidence>
<dbReference type="HAMAP" id="MF_00201">
    <property type="entry name" value="RecO"/>
    <property type="match status" value="1"/>
</dbReference>
<organism evidence="9 10">
    <name type="scientific">Candidatus Muproteobacteria bacterium RBG_16_60_9</name>
    <dbReference type="NCBI Taxonomy" id="1817755"/>
    <lineage>
        <taxon>Bacteria</taxon>
        <taxon>Pseudomonadati</taxon>
        <taxon>Pseudomonadota</taxon>
        <taxon>Candidatus Muproteobacteria</taxon>
    </lineage>
</organism>
<dbReference type="InterPro" id="IPR037278">
    <property type="entry name" value="ARFGAP/RecO"/>
</dbReference>
<dbReference type="InterPro" id="IPR042242">
    <property type="entry name" value="RecO_C"/>
</dbReference>
<evidence type="ECO:0000256" key="4">
    <source>
        <dbReference type="ARBA" id="ARBA00023172"/>
    </source>
</evidence>
<evidence type="ECO:0000313" key="10">
    <source>
        <dbReference type="Proteomes" id="UP000179076"/>
    </source>
</evidence>
<evidence type="ECO:0000313" key="9">
    <source>
        <dbReference type="EMBL" id="OGI62294.1"/>
    </source>
</evidence>
<dbReference type="PANTHER" id="PTHR33991">
    <property type="entry name" value="DNA REPAIR PROTEIN RECO"/>
    <property type="match status" value="1"/>
</dbReference>
<evidence type="ECO:0000259" key="8">
    <source>
        <dbReference type="Pfam" id="PF11967"/>
    </source>
</evidence>
<evidence type="ECO:0000256" key="5">
    <source>
        <dbReference type="ARBA" id="ARBA00023204"/>
    </source>
</evidence>
<dbReference type="SUPFAM" id="SSF57863">
    <property type="entry name" value="ArfGap/RecO-like zinc finger"/>
    <property type="match status" value="1"/>
</dbReference>
<dbReference type="PANTHER" id="PTHR33991:SF1">
    <property type="entry name" value="DNA REPAIR PROTEIN RECO"/>
    <property type="match status" value="1"/>
</dbReference>
<keyword evidence="4 7" id="KW-0233">DNA recombination</keyword>
<dbReference type="Gene3D" id="2.40.50.140">
    <property type="entry name" value="Nucleic acid-binding proteins"/>
    <property type="match status" value="1"/>
</dbReference>
<name>A0A1F6UYE3_9PROT</name>
<proteinExistence type="inferred from homology"/>